<evidence type="ECO:0000313" key="5">
    <source>
        <dbReference type="EMBL" id="CUS38594.1"/>
    </source>
</evidence>
<protein>
    <submittedName>
        <fullName evidence="5">Uncharacterized protein</fullName>
    </submittedName>
</protein>
<evidence type="ECO:0000256" key="4">
    <source>
        <dbReference type="SAM" id="MobiDB-lite"/>
    </source>
</evidence>
<dbReference type="SMART" id="SM00028">
    <property type="entry name" value="TPR"/>
    <property type="match status" value="5"/>
</dbReference>
<dbReference type="SUPFAM" id="SSF48439">
    <property type="entry name" value="Protein prenylyltransferase"/>
    <property type="match status" value="1"/>
</dbReference>
<feature type="region of interest" description="Disordered" evidence="4">
    <location>
        <begin position="245"/>
        <end position="265"/>
    </location>
</feature>
<dbReference type="InterPro" id="IPR011990">
    <property type="entry name" value="TPR-like_helical_dom_sf"/>
</dbReference>
<feature type="repeat" description="TPR" evidence="3">
    <location>
        <begin position="91"/>
        <end position="124"/>
    </location>
</feature>
<dbReference type="InterPro" id="IPR019734">
    <property type="entry name" value="TPR_rpt"/>
</dbReference>
<dbReference type="Gene3D" id="1.25.40.10">
    <property type="entry name" value="Tetratricopeptide repeat domain"/>
    <property type="match status" value="2"/>
</dbReference>
<keyword evidence="2 3" id="KW-0802">TPR repeat</keyword>
<dbReference type="Proteomes" id="UP000198736">
    <property type="component" value="Unassembled WGS sequence"/>
</dbReference>
<gene>
    <name evidence="5" type="ORF">COMA2_50155</name>
</gene>
<dbReference type="Pfam" id="PF14559">
    <property type="entry name" value="TPR_19"/>
    <property type="match status" value="1"/>
</dbReference>
<dbReference type="PROSITE" id="PS51257">
    <property type="entry name" value="PROKAR_LIPOPROTEIN"/>
    <property type="match status" value="1"/>
</dbReference>
<dbReference type="AlphaFoldDB" id="A0A0S4LU83"/>
<evidence type="ECO:0000256" key="3">
    <source>
        <dbReference type="PROSITE-ProRule" id="PRU00339"/>
    </source>
</evidence>
<accession>A0A0S4LU83</accession>
<dbReference type="GO" id="GO:0009279">
    <property type="term" value="C:cell outer membrane"/>
    <property type="evidence" value="ECO:0007669"/>
    <property type="project" value="TreeGrafter"/>
</dbReference>
<reference evidence="6" key="1">
    <citation type="submission" date="2015-10" db="EMBL/GenBank/DDBJ databases">
        <authorList>
            <person name="Luecker S."/>
            <person name="Luecker S."/>
        </authorList>
    </citation>
    <scope>NUCLEOTIDE SEQUENCE [LARGE SCALE GENOMIC DNA]</scope>
</reference>
<dbReference type="EMBL" id="CZPZ01000032">
    <property type="protein sequence ID" value="CUS38594.1"/>
    <property type="molecule type" value="Genomic_DNA"/>
</dbReference>
<name>A0A0S4LU83_9BACT</name>
<evidence type="ECO:0000256" key="2">
    <source>
        <dbReference type="ARBA" id="ARBA00022803"/>
    </source>
</evidence>
<dbReference type="GO" id="GO:0046813">
    <property type="term" value="P:receptor-mediated virion attachment to host cell"/>
    <property type="evidence" value="ECO:0007669"/>
    <property type="project" value="TreeGrafter"/>
</dbReference>
<dbReference type="PANTHER" id="PTHR44858:SF1">
    <property type="entry name" value="UDP-N-ACETYLGLUCOSAMINE--PEPTIDE N-ACETYLGLUCOSAMINYLTRANSFERASE SPINDLY-RELATED"/>
    <property type="match status" value="1"/>
</dbReference>
<dbReference type="PANTHER" id="PTHR44858">
    <property type="entry name" value="TETRATRICOPEPTIDE REPEAT PROTEIN 6"/>
    <property type="match status" value="1"/>
</dbReference>
<dbReference type="Pfam" id="PF13432">
    <property type="entry name" value="TPR_16"/>
    <property type="match status" value="2"/>
</dbReference>
<dbReference type="InterPro" id="IPR050498">
    <property type="entry name" value="Ycf3"/>
</dbReference>
<keyword evidence="1" id="KW-0677">Repeat</keyword>
<dbReference type="PROSITE" id="PS50005">
    <property type="entry name" value="TPR"/>
    <property type="match status" value="1"/>
</dbReference>
<dbReference type="STRING" id="1742973.COMA2_50155"/>
<organism evidence="5 6">
    <name type="scientific">Candidatus Nitrospira nitrificans</name>
    <dbReference type="NCBI Taxonomy" id="1742973"/>
    <lineage>
        <taxon>Bacteria</taxon>
        <taxon>Pseudomonadati</taxon>
        <taxon>Nitrospirota</taxon>
        <taxon>Nitrospiria</taxon>
        <taxon>Nitrospirales</taxon>
        <taxon>Nitrospiraceae</taxon>
        <taxon>Nitrospira</taxon>
    </lineage>
</organism>
<evidence type="ECO:0000313" key="6">
    <source>
        <dbReference type="Proteomes" id="UP000198736"/>
    </source>
</evidence>
<evidence type="ECO:0000256" key="1">
    <source>
        <dbReference type="ARBA" id="ARBA00022737"/>
    </source>
</evidence>
<dbReference type="OrthoDB" id="5469766at2"/>
<keyword evidence="6" id="KW-1185">Reference proteome</keyword>
<dbReference type="RefSeq" id="WP_090900594.1">
    <property type="nucleotide sequence ID" value="NZ_CZPZ01000032.1"/>
</dbReference>
<feature type="compositionally biased region" description="Gly residues" evidence="4">
    <location>
        <begin position="249"/>
        <end position="260"/>
    </location>
</feature>
<proteinExistence type="predicted"/>
<sequence length="297" mass="32774">MTSFGRVAGPAIVLIGVSFVAACGESFSAAHCEANAAGNPQALQSLNALISKNPESTPALLARARCFYFLGNYAQAVQDASEVLRREPKQAEAHLFRGKSLKMLGRIPQALQDYSAAIALHPTADAYYGRGLTYLREFRGAKHRDALNDFTEAIKLDADHVGAHLYRAQVYSHFDQFQQALEDSKIVLKLAPDTPNAYCNLGLAHYALGHDQEGRQFLNACYQKDSDPRTQGYYETEVNKVMYARQPRRGGGGYDSGGGAKTPYDQEMERQQWVIDSLRNSGFESRAEACRMDSSKC</sequence>